<comment type="caution">
    <text evidence="2">The sequence shown here is derived from an EMBL/GenBank/DDBJ whole genome shotgun (WGS) entry which is preliminary data.</text>
</comment>
<keyword evidence="3" id="KW-1185">Reference proteome</keyword>
<name>A0AAW0F4R1_9TRYP</name>
<feature type="compositionally biased region" description="Low complexity" evidence="1">
    <location>
        <begin position="137"/>
        <end position="160"/>
    </location>
</feature>
<protein>
    <submittedName>
        <fullName evidence="2">Uncharacterized protein</fullName>
    </submittedName>
</protein>
<evidence type="ECO:0000313" key="2">
    <source>
        <dbReference type="EMBL" id="KAK7201572.1"/>
    </source>
</evidence>
<dbReference type="EMBL" id="JAECZO010000017">
    <property type="protein sequence ID" value="KAK7201572.1"/>
    <property type="molecule type" value="Genomic_DNA"/>
</dbReference>
<organism evidence="2 3">
    <name type="scientific">Novymonas esmeraldas</name>
    <dbReference type="NCBI Taxonomy" id="1808958"/>
    <lineage>
        <taxon>Eukaryota</taxon>
        <taxon>Discoba</taxon>
        <taxon>Euglenozoa</taxon>
        <taxon>Kinetoplastea</taxon>
        <taxon>Metakinetoplastina</taxon>
        <taxon>Trypanosomatida</taxon>
        <taxon>Trypanosomatidae</taxon>
        <taxon>Novymonas</taxon>
    </lineage>
</organism>
<dbReference type="Proteomes" id="UP001430356">
    <property type="component" value="Unassembled WGS sequence"/>
</dbReference>
<gene>
    <name evidence="2" type="ORF">NESM_000221600</name>
</gene>
<reference evidence="2 3" key="1">
    <citation type="journal article" date="2021" name="MBio">
        <title>A New Model Trypanosomatid, Novymonas esmeraldas: Genomic Perception of Its 'Candidatus Pandoraea novymonadis' Endosymbiont.</title>
        <authorList>
            <person name="Zakharova A."/>
            <person name="Saura A."/>
            <person name="Butenko A."/>
            <person name="Podesvova L."/>
            <person name="Warmusova S."/>
            <person name="Kostygov A.Y."/>
            <person name="Nenarokova A."/>
            <person name="Lukes J."/>
            <person name="Opperdoes F.R."/>
            <person name="Yurchenko V."/>
        </authorList>
    </citation>
    <scope>NUCLEOTIDE SEQUENCE [LARGE SCALE GENOMIC DNA]</scope>
    <source>
        <strain evidence="2 3">E262AT.01</strain>
    </source>
</reference>
<dbReference type="AlphaFoldDB" id="A0AAW0F4R1"/>
<feature type="region of interest" description="Disordered" evidence="1">
    <location>
        <begin position="1"/>
        <end position="29"/>
    </location>
</feature>
<feature type="compositionally biased region" description="Low complexity" evidence="1">
    <location>
        <begin position="231"/>
        <end position="250"/>
    </location>
</feature>
<feature type="compositionally biased region" description="Pro residues" evidence="1">
    <location>
        <begin position="398"/>
        <end position="415"/>
    </location>
</feature>
<feature type="compositionally biased region" description="Polar residues" evidence="1">
    <location>
        <begin position="1"/>
        <end position="28"/>
    </location>
</feature>
<evidence type="ECO:0000256" key="1">
    <source>
        <dbReference type="SAM" id="MobiDB-lite"/>
    </source>
</evidence>
<feature type="compositionally biased region" description="Low complexity" evidence="1">
    <location>
        <begin position="178"/>
        <end position="200"/>
    </location>
</feature>
<proteinExistence type="predicted"/>
<sequence length="470" mass="48687">MSDSKSNKSQTPSLCPCASLQSTHSTPATGAATAVVDETNVRHNVAAERRTVAAAYRNAHRSNAPAQHHDAAIAGREGESVAQPPRERGAVGGVTRVVWETIEAMWTQMYMPGEAPSGDALLGDNVCSQEGRRTTPSSASSSPAVAQQQQQQQTCSSSSAFDGSLTSTTMEDVDSFHSCRSSSSASSVASGSGARRTAACVDGRSHGPREPSSIDMAAAGSSQRTLHPSRSARAQTGATAHAAPASPNANDGSSSRVDDILHENQDCSDVDEAPLPVPSARRRVHARRGLLVSPVTSTLFQGLPVPLAASEWRSPAAPAQARLGATSVLRSTVMHASDVDYVYGDLGSSLTTTTSNNGTGGAGSSRSGRLGLPESRRMSATLVSLHSRRDSAASESPPHTPPASPTPAPPTPALSPPRSVHAGRRSSDPVWVGVLSALQAEEAVARASIGATAYYEWWETVLPLAPNARG</sequence>
<feature type="region of interest" description="Disordered" evidence="1">
    <location>
        <begin position="352"/>
        <end position="426"/>
    </location>
</feature>
<accession>A0AAW0F4R1</accession>
<feature type="region of interest" description="Disordered" evidence="1">
    <location>
        <begin position="121"/>
        <end position="161"/>
    </location>
</feature>
<evidence type="ECO:0000313" key="3">
    <source>
        <dbReference type="Proteomes" id="UP001430356"/>
    </source>
</evidence>
<feature type="region of interest" description="Disordered" evidence="1">
    <location>
        <begin position="177"/>
        <end position="257"/>
    </location>
</feature>